<organism evidence="2 3">
    <name type="scientific">Prorocentrum cordatum</name>
    <dbReference type="NCBI Taxonomy" id="2364126"/>
    <lineage>
        <taxon>Eukaryota</taxon>
        <taxon>Sar</taxon>
        <taxon>Alveolata</taxon>
        <taxon>Dinophyceae</taxon>
        <taxon>Prorocentrales</taxon>
        <taxon>Prorocentraceae</taxon>
        <taxon>Prorocentrum</taxon>
    </lineage>
</organism>
<reference evidence="2" key="1">
    <citation type="submission" date="2023-10" db="EMBL/GenBank/DDBJ databases">
        <authorList>
            <person name="Chen Y."/>
            <person name="Shah S."/>
            <person name="Dougan E. K."/>
            <person name="Thang M."/>
            <person name="Chan C."/>
        </authorList>
    </citation>
    <scope>NUCLEOTIDE SEQUENCE [LARGE SCALE GENOMIC DNA]</scope>
</reference>
<dbReference type="Proteomes" id="UP001189429">
    <property type="component" value="Unassembled WGS sequence"/>
</dbReference>
<gene>
    <name evidence="2" type="ORF">PCOR1329_LOCUS54462</name>
</gene>
<evidence type="ECO:0000256" key="1">
    <source>
        <dbReference type="SAM" id="MobiDB-lite"/>
    </source>
</evidence>
<comment type="caution">
    <text evidence="2">The sequence shown here is derived from an EMBL/GenBank/DDBJ whole genome shotgun (WGS) entry which is preliminary data.</text>
</comment>
<protein>
    <submittedName>
        <fullName evidence="2">Uncharacterized protein</fullName>
    </submittedName>
</protein>
<evidence type="ECO:0000313" key="2">
    <source>
        <dbReference type="EMBL" id="CAK0867541.1"/>
    </source>
</evidence>
<accession>A0ABN9V5Z9</accession>
<feature type="region of interest" description="Disordered" evidence="1">
    <location>
        <begin position="1"/>
        <end position="43"/>
    </location>
</feature>
<proteinExistence type="predicted"/>
<name>A0ABN9V5Z9_9DINO</name>
<feature type="non-terminal residue" evidence="2">
    <location>
        <position position="1"/>
    </location>
</feature>
<evidence type="ECO:0000313" key="3">
    <source>
        <dbReference type="Proteomes" id="UP001189429"/>
    </source>
</evidence>
<dbReference type="EMBL" id="CAUYUJ010016656">
    <property type="protein sequence ID" value="CAK0867541.1"/>
    <property type="molecule type" value="Genomic_DNA"/>
</dbReference>
<feature type="non-terminal residue" evidence="2">
    <location>
        <position position="135"/>
    </location>
</feature>
<keyword evidence="3" id="KW-1185">Reference proteome</keyword>
<sequence>RSPSFRASPGSPRVGVGAAASAPAHRVVTTPQPPTPRAALSPADAPRRILAACQQASLVHHGSAQFRSFSSSPGLVTTVVAPPRGAAAPAARMCCPTPPAGCRFVAVGAPPPSVVASHLAAQAAAQHAAAHRRAA</sequence>